<keyword evidence="4" id="KW-0945">Host-virus interaction</keyword>
<keyword evidence="9 14" id="KW-1133">Transmembrane helix</keyword>
<reference evidence="16 17" key="1">
    <citation type="submission" date="2024-01" db="EMBL/GenBank/DDBJ databases">
        <title>Genome assemblies of Stephania.</title>
        <authorList>
            <person name="Yang L."/>
        </authorList>
    </citation>
    <scope>NUCLEOTIDE SEQUENCE [LARGE SCALE GENOMIC DNA]</scope>
    <source>
        <strain evidence="16">YNDBR</strain>
        <tissue evidence="16">Leaf</tissue>
    </source>
</reference>
<keyword evidence="8" id="KW-0965">Cell junction</keyword>
<evidence type="ECO:0000256" key="14">
    <source>
        <dbReference type="SAM" id="Phobius"/>
    </source>
</evidence>
<dbReference type="InterPro" id="IPR038408">
    <property type="entry name" value="GNK2_sf"/>
</dbReference>
<evidence type="ECO:0000256" key="11">
    <source>
        <dbReference type="ARBA" id="ARBA00023157"/>
    </source>
</evidence>
<dbReference type="InterPro" id="IPR002902">
    <property type="entry name" value="GNK2"/>
</dbReference>
<evidence type="ECO:0000256" key="5">
    <source>
        <dbReference type="ARBA" id="ARBA00022692"/>
    </source>
</evidence>
<keyword evidence="3" id="KW-1003">Cell membrane</keyword>
<keyword evidence="11" id="KW-1015">Disulfide bond</keyword>
<evidence type="ECO:0000259" key="15">
    <source>
        <dbReference type="PROSITE" id="PS51473"/>
    </source>
</evidence>
<keyword evidence="17" id="KW-1185">Reference proteome</keyword>
<comment type="caution">
    <text evidence="16">The sequence shown here is derived from an EMBL/GenBank/DDBJ whole genome shotgun (WGS) entry which is preliminary data.</text>
</comment>
<protein>
    <recommendedName>
        <fullName evidence="15">Gnk2-homologous domain-containing protein</fullName>
    </recommendedName>
</protein>
<feature type="domain" description="Gnk2-homologous" evidence="15">
    <location>
        <begin position="144"/>
        <end position="243"/>
    </location>
</feature>
<comment type="subcellular location">
    <subcellularLocation>
        <location evidence="12">Cell junction</location>
        <location evidence="12">Plasmodesma</location>
    </subcellularLocation>
    <subcellularLocation>
        <location evidence="1">Cell membrane</location>
        <topology evidence="1">Single-pass type I membrane protein</topology>
    </subcellularLocation>
</comment>
<evidence type="ECO:0000256" key="2">
    <source>
        <dbReference type="ARBA" id="ARBA00022448"/>
    </source>
</evidence>
<proteinExistence type="inferred from homology"/>
<evidence type="ECO:0000256" key="13">
    <source>
        <dbReference type="ARBA" id="ARBA00038393"/>
    </source>
</evidence>
<evidence type="ECO:0000256" key="7">
    <source>
        <dbReference type="ARBA" id="ARBA00022737"/>
    </source>
</evidence>
<keyword evidence="7" id="KW-0677">Repeat</keyword>
<dbReference type="CDD" id="cd23509">
    <property type="entry name" value="Gnk2-like"/>
    <property type="match status" value="2"/>
</dbReference>
<evidence type="ECO:0000313" key="17">
    <source>
        <dbReference type="Proteomes" id="UP001420932"/>
    </source>
</evidence>
<dbReference type="PANTHER" id="PTHR32080:SF24">
    <property type="entry name" value="PLASMODESMATA-LOCATED PROTEIN 2"/>
    <property type="match status" value="1"/>
</dbReference>
<feature type="domain" description="Gnk2-homologous" evidence="15">
    <location>
        <begin position="35"/>
        <end position="139"/>
    </location>
</feature>
<dbReference type="PANTHER" id="PTHR32080">
    <property type="entry name" value="ANTIFUNGAL PROTEIN GINKBILOBIN-2-LIKE"/>
    <property type="match status" value="1"/>
</dbReference>
<dbReference type="AlphaFoldDB" id="A0AAP0E9C0"/>
<gene>
    <name evidence="16" type="ORF">Syun_030164</name>
</gene>
<organism evidence="16 17">
    <name type="scientific">Stephania yunnanensis</name>
    <dbReference type="NCBI Taxonomy" id="152371"/>
    <lineage>
        <taxon>Eukaryota</taxon>
        <taxon>Viridiplantae</taxon>
        <taxon>Streptophyta</taxon>
        <taxon>Embryophyta</taxon>
        <taxon>Tracheophyta</taxon>
        <taxon>Spermatophyta</taxon>
        <taxon>Magnoliopsida</taxon>
        <taxon>Ranunculales</taxon>
        <taxon>Menispermaceae</taxon>
        <taxon>Menispermoideae</taxon>
        <taxon>Cissampelideae</taxon>
        <taxon>Stephania</taxon>
    </lineage>
</organism>
<dbReference type="GO" id="GO:0009506">
    <property type="term" value="C:plasmodesma"/>
    <property type="evidence" value="ECO:0007669"/>
    <property type="project" value="UniProtKB-SubCell"/>
</dbReference>
<dbReference type="Proteomes" id="UP001420932">
    <property type="component" value="Unassembled WGS sequence"/>
</dbReference>
<evidence type="ECO:0000256" key="9">
    <source>
        <dbReference type="ARBA" id="ARBA00022989"/>
    </source>
</evidence>
<keyword evidence="5 14" id="KW-0812">Transmembrane</keyword>
<dbReference type="Gene3D" id="3.30.430.20">
    <property type="entry name" value="Gnk2 domain, C-X8-C-X2-C motif"/>
    <property type="match status" value="2"/>
</dbReference>
<dbReference type="InterPro" id="IPR051378">
    <property type="entry name" value="Cell2Cell_Antifungal"/>
</dbReference>
<feature type="transmembrane region" description="Helical" evidence="14">
    <location>
        <begin position="262"/>
        <end position="282"/>
    </location>
</feature>
<dbReference type="GO" id="GO:0005886">
    <property type="term" value="C:plasma membrane"/>
    <property type="evidence" value="ECO:0007669"/>
    <property type="project" value="UniProtKB-SubCell"/>
</dbReference>
<evidence type="ECO:0000256" key="6">
    <source>
        <dbReference type="ARBA" id="ARBA00022729"/>
    </source>
</evidence>
<evidence type="ECO:0000256" key="8">
    <source>
        <dbReference type="ARBA" id="ARBA00022949"/>
    </source>
</evidence>
<accession>A0AAP0E9C0</accession>
<comment type="similarity">
    <text evidence="13">Belongs to the cysteine-rich repeat secretory protein family. Plasmodesmata-located proteins (PDLD) subfamily.</text>
</comment>
<dbReference type="GO" id="GO:0010497">
    <property type="term" value="P:plasmodesmata-mediated intercellular transport"/>
    <property type="evidence" value="ECO:0007669"/>
    <property type="project" value="TreeGrafter"/>
</dbReference>
<evidence type="ECO:0000256" key="4">
    <source>
        <dbReference type="ARBA" id="ARBA00022581"/>
    </source>
</evidence>
<dbReference type="FunFam" id="3.30.430.20:FF:000001">
    <property type="entry name" value="cysteine-rich repeat secretory protein 3"/>
    <property type="match status" value="1"/>
</dbReference>
<dbReference type="PROSITE" id="PS51473">
    <property type="entry name" value="GNK2"/>
    <property type="match status" value="2"/>
</dbReference>
<evidence type="ECO:0000256" key="12">
    <source>
        <dbReference type="ARBA" id="ARBA00024184"/>
    </source>
</evidence>
<keyword evidence="10 14" id="KW-0472">Membrane</keyword>
<name>A0AAP0E9C0_9MAGN</name>
<dbReference type="FunFam" id="3.30.430.20:FF:000008">
    <property type="entry name" value="cysteine-rich repeat secretory protein 3"/>
    <property type="match status" value="1"/>
</dbReference>
<evidence type="ECO:0000313" key="16">
    <source>
        <dbReference type="EMBL" id="KAK9087770.1"/>
    </source>
</evidence>
<dbReference type="EMBL" id="JBBNAF010000013">
    <property type="protein sequence ID" value="KAK9087770.1"/>
    <property type="molecule type" value="Genomic_DNA"/>
</dbReference>
<keyword evidence="2" id="KW-0813">Transport</keyword>
<keyword evidence="6" id="KW-0732">Signal</keyword>
<evidence type="ECO:0000256" key="3">
    <source>
        <dbReference type="ARBA" id="ARBA00022475"/>
    </source>
</evidence>
<dbReference type="GO" id="GO:0046739">
    <property type="term" value="P:transport of virus in multicellular host"/>
    <property type="evidence" value="ECO:0007669"/>
    <property type="project" value="UniProtKB-ARBA"/>
</dbReference>
<sequence>MGIPLKTRLNPLTILSVFLIISGSLSVSTIAADYTTLVYKGCSKQTFPITDGLYTQSLSALFNSLLSQSTKTRFFKTQSGNGAQTSFSGLFQCRGDLSNGDCNNCVRKLPEMADSLCGKAISARIQLYGCYIMYEISGFPQISGVELLYKSCSGSQVQGSGFEQRRDTAFASLESGVVSGNGFYATTYESVYVLAQCEGDLGSSDCGDCVKTSVQRAQVECGSSVSAQIYLHKCFLSYAYYPNGVNRKSSSGGSGQNTGKTIAIVVGGAAGVGFGVICLMFARSVMKKRDGKY</sequence>
<evidence type="ECO:0000256" key="1">
    <source>
        <dbReference type="ARBA" id="ARBA00004251"/>
    </source>
</evidence>
<evidence type="ECO:0000256" key="10">
    <source>
        <dbReference type="ARBA" id="ARBA00023136"/>
    </source>
</evidence>
<dbReference type="Pfam" id="PF01657">
    <property type="entry name" value="Stress-antifung"/>
    <property type="match status" value="2"/>
</dbReference>